<sequence length="132" mass="15038">MRKTWGPQEMTMSYHQFTVYQKGGKPPVMDWTDEDIKRGYTALEDAVSFEAAENTTSLVQVRLNCPEPVESFERQISVSFEVLEGGIEITSVLSKKLTCDIPQGSYQLTCYTVMPDQVHSQAITYILDFRND</sequence>
<accession>A0A1R1QMA3</accession>
<accession>A0A1R1S3K8</accession>
<dbReference type="OrthoDB" id="9182344at2"/>
<evidence type="ECO:0000313" key="2">
    <source>
        <dbReference type="Proteomes" id="UP000187367"/>
    </source>
</evidence>
<gene>
    <name evidence="1" type="ORF">BW143_09975</name>
</gene>
<dbReference type="Proteomes" id="UP000187367">
    <property type="component" value="Unassembled WGS sequence"/>
</dbReference>
<comment type="caution">
    <text evidence="1">The sequence shown here is derived from an EMBL/GenBank/DDBJ whole genome shotgun (WGS) entry which is preliminary data.</text>
</comment>
<protein>
    <submittedName>
        <fullName evidence="1">Peptidase S24</fullName>
    </submittedName>
</protein>
<dbReference type="AlphaFoldDB" id="A0A1R1S3K8"/>
<name>A0A1R1S3K8_9BACI</name>
<organism evidence="1 2">
    <name type="scientific">Bacillus swezeyi</name>
    <dbReference type="NCBI Taxonomy" id="1925020"/>
    <lineage>
        <taxon>Bacteria</taxon>
        <taxon>Bacillati</taxon>
        <taxon>Bacillota</taxon>
        <taxon>Bacilli</taxon>
        <taxon>Bacillales</taxon>
        <taxon>Bacillaceae</taxon>
        <taxon>Bacillus</taxon>
    </lineage>
</organism>
<dbReference type="InterPro" id="IPR038691">
    <property type="entry name" value="ComJ_sf"/>
</dbReference>
<evidence type="ECO:0000313" key="1">
    <source>
        <dbReference type="EMBL" id="OMI05754.1"/>
    </source>
</evidence>
<dbReference type="InterPro" id="IPR020354">
    <property type="entry name" value="Competence_nuclease_inhibitor"/>
</dbReference>
<dbReference type="RefSeq" id="WP_076758188.1">
    <property type="nucleotide sequence ID" value="NZ_CP133085.1"/>
</dbReference>
<dbReference type="GeneID" id="92788178"/>
<keyword evidence="2" id="KW-1185">Reference proteome</keyword>
<proteinExistence type="predicted"/>
<dbReference type="EMBL" id="MTJL01000017">
    <property type="protein sequence ID" value="OMI05754.1"/>
    <property type="molecule type" value="Genomic_DNA"/>
</dbReference>
<dbReference type="Gene3D" id="2.60.34.30">
    <property type="entry name" value="Competence, DNA-entry nuclease inhibitor, ComJ"/>
    <property type="match status" value="1"/>
</dbReference>
<dbReference type="Pfam" id="PF11033">
    <property type="entry name" value="ComJ"/>
    <property type="match status" value="1"/>
</dbReference>
<reference evidence="1 2" key="1">
    <citation type="submission" date="2017-01" db="EMBL/GenBank/DDBJ databases">
        <title>Bacillus phylogenomics.</title>
        <authorList>
            <person name="Dunlap C."/>
        </authorList>
    </citation>
    <scope>NUCLEOTIDE SEQUENCE [LARGE SCALE GENOMIC DNA]</scope>
    <source>
        <strain evidence="1 2">NRRL B-41282</strain>
    </source>
</reference>